<protein>
    <submittedName>
        <fullName evidence="6">Ethylene-forming-enzyme-like dioxygenase</fullName>
    </submittedName>
</protein>
<dbReference type="GO" id="GO:0046872">
    <property type="term" value="F:metal ion binding"/>
    <property type="evidence" value="ECO:0007669"/>
    <property type="project" value="UniProtKB-KW"/>
</dbReference>
<dbReference type="InterPro" id="IPR027443">
    <property type="entry name" value="IPNS-like_sf"/>
</dbReference>
<dbReference type="PROSITE" id="PS51471">
    <property type="entry name" value="FE2OG_OXY"/>
    <property type="match status" value="1"/>
</dbReference>
<dbReference type="InterPro" id="IPR044861">
    <property type="entry name" value="IPNS-like_FE2OG_OXY"/>
</dbReference>
<evidence type="ECO:0000256" key="2">
    <source>
        <dbReference type="ARBA" id="ARBA00022723"/>
    </source>
</evidence>
<dbReference type="SUPFAM" id="SSF51197">
    <property type="entry name" value="Clavaminate synthase-like"/>
    <property type="match status" value="1"/>
</dbReference>
<dbReference type="GO" id="GO:0016706">
    <property type="term" value="F:2-oxoglutarate-dependent dioxygenase activity"/>
    <property type="evidence" value="ECO:0007669"/>
    <property type="project" value="UniProtKB-ARBA"/>
</dbReference>
<dbReference type="GO" id="GO:0002238">
    <property type="term" value="P:response to molecule of fungal origin"/>
    <property type="evidence" value="ECO:0007669"/>
    <property type="project" value="UniProtKB-ARBA"/>
</dbReference>
<dbReference type="Pfam" id="PF14226">
    <property type="entry name" value="DIOX_N"/>
    <property type="match status" value="1"/>
</dbReference>
<comment type="caution">
    <text evidence="6">The sequence shown here is derived from an EMBL/GenBank/DDBJ whole genome shotgun (WGS) entry which is preliminary data.</text>
</comment>
<sequence>INHGIEEGLLQQLRQLSKQFFHLPLPEKQRYARQAGDLQGYGNDMVLFDDQTLDWTDRLYLFVNPQDQKKLHLWPQNPPSFRHTIEEYTHHALTLLNRLLKSMARTLNLPDGTFLKQFGDAPSCHLRFNYYPPCPRPDMVNGVKPHADGSGMTFVLLDDEVEGLQVLKDGAWFRIPAIRGALLVNLGDQLEIMSNGHLKSPVHRVVTNSNSERLTIAMFCSPGTGQEIGPDDRLIDEENPKLYKNTNDYVGIYFQYYQKGLRPIDAVRV</sequence>
<evidence type="ECO:0000313" key="6">
    <source>
        <dbReference type="EMBL" id="EPS73559.1"/>
    </source>
</evidence>
<comment type="similarity">
    <text evidence="1 4">Belongs to the iron/ascorbate-dependent oxidoreductase family.</text>
</comment>
<feature type="non-terminal residue" evidence="6">
    <location>
        <position position="1"/>
    </location>
</feature>
<feature type="domain" description="Fe2OG dioxygenase" evidence="5">
    <location>
        <begin position="120"/>
        <end position="222"/>
    </location>
</feature>
<keyword evidence="4" id="KW-0560">Oxidoreductase</keyword>
<accession>S8D1A5</accession>
<name>S8D1A5_9LAMI</name>
<dbReference type="InterPro" id="IPR005123">
    <property type="entry name" value="Oxoglu/Fe-dep_dioxygenase_dom"/>
</dbReference>
<evidence type="ECO:0000313" key="7">
    <source>
        <dbReference type="Proteomes" id="UP000015453"/>
    </source>
</evidence>
<dbReference type="AlphaFoldDB" id="S8D1A5"/>
<dbReference type="InterPro" id="IPR050295">
    <property type="entry name" value="Plant_2OG-oxidoreductases"/>
</dbReference>
<dbReference type="PANTHER" id="PTHR47991">
    <property type="entry name" value="OXOGLUTARATE/IRON-DEPENDENT DIOXYGENASE"/>
    <property type="match status" value="1"/>
</dbReference>
<keyword evidence="6" id="KW-0223">Dioxygenase</keyword>
<keyword evidence="7" id="KW-1185">Reference proteome</keyword>
<dbReference type="Pfam" id="PF03171">
    <property type="entry name" value="2OG-FeII_Oxy"/>
    <property type="match status" value="1"/>
</dbReference>
<organism evidence="6 7">
    <name type="scientific">Genlisea aurea</name>
    <dbReference type="NCBI Taxonomy" id="192259"/>
    <lineage>
        <taxon>Eukaryota</taxon>
        <taxon>Viridiplantae</taxon>
        <taxon>Streptophyta</taxon>
        <taxon>Embryophyta</taxon>
        <taxon>Tracheophyta</taxon>
        <taxon>Spermatophyta</taxon>
        <taxon>Magnoliopsida</taxon>
        <taxon>eudicotyledons</taxon>
        <taxon>Gunneridae</taxon>
        <taxon>Pentapetalae</taxon>
        <taxon>asterids</taxon>
        <taxon>lamiids</taxon>
        <taxon>Lamiales</taxon>
        <taxon>Lentibulariaceae</taxon>
        <taxon>Genlisea</taxon>
    </lineage>
</organism>
<dbReference type="Gene3D" id="2.60.120.330">
    <property type="entry name" value="B-lactam Antibiotic, Isopenicillin N Synthase, Chain"/>
    <property type="match status" value="1"/>
</dbReference>
<evidence type="ECO:0000256" key="1">
    <source>
        <dbReference type="ARBA" id="ARBA00008056"/>
    </source>
</evidence>
<dbReference type="EMBL" id="AUSU01000395">
    <property type="protein sequence ID" value="EPS73559.1"/>
    <property type="molecule type" value="Genomic_DNA"/>
</dbReference>
<gene>
    <name evidence="6" type="ORF">M569_01201</name>
</gene>
<dbReference type="OrthoDB" id="288590at2759"/>
<reference evidence="6 7" key="1">
    <citation type="journal article" date="2013" name="BMC Genomics">
        <title>The miniature genome of a carnivorous plant Genlisea aurea contains a low number of genes and short non-coding sequences.</title>
        <authorList>
            <person name="Leushkin E.V."/>
            <person name="Sutormin R.A."/>
            <person name="Nabieva E.R."/>
            <person name="Penin A.A."/>
            <person name="Kondrashov A.S."/>
            <person name="Logacheva M.D."/>
        </authorList>
    </citation>
    <scope>NUCLEOTIDE SEQUENCE [LARGE SCALE GENOMIC DNA]</scope>
</reference>
<evidence type="ECO:0000256" key="3">
    <source>
        <dbReference type="ARBA" id="ARBA00023004"/>
    </source>
</evidence>
<dbReference type="FunFam" id="2.60.120.330:FF:000079">
    <property type="entry name" value="Protein SRG1"/>
    <property type="match status" value="1"/>
</dbReference>
<evidence type="ECO:0000256" key="4">
    <source>
        <dbReference type="RuleBase" id="RU003682"/>
    </source>
</evidence>
<dbReference type="GO" id="GO:0009805">
    <property type="term" value="P:coumarin biosynthetic process"/>
    <property type="evidence" value="ECO:0007669"/>
    <property type="project" value="UniProtKB-ARBA"/>
</dbReference>
<keyword evidence="2 4" id="KW-0479">Metal-binding</keyword>
<evidence type="ECO:0000259" key="5">
    <source>
        <dbReference type="PROSITE" id="PS51471"/>
    </source>
</evidence>
<dbReference type="InterPro" id="IPR026992">
    <property type="entry name" value="DIOX_N"/>
</dbReference>
<keyword evidence="3 4" id="KW-0408">Iron</keyword>
<proteinExistence type="inferred from homology"/>
<dbReference type="Proteomes" id="UP000015453">
    <property type="component" value="Unassembled WGS sequence"/>
</dbReference>